<dbReference type="Gene3D" id="2.40.160.20">
    <property type="match status" value="1"/>
</dbReference>
<dbReference type="Pfam" id="PF06316">
    <property type="entry name" value="Ail_Lom"/>
    <property type="match status" value="1"/>
</dbReference>
<dbReference type="PANTHER" id="PTHR35892:SF2">
    <property type="entry name" value="OUTER MEMBRANE PROTEIN PAGN"/>
    <property type="match status" value="1"/>
</dbReference>
<accession>A0A1I3TL65</accession>
<protein>
    <submittedName>
        <fullName evidence="7">Attachment invasion locus protein</fullName>
    </submittedName>
</protein>
<keyword evidence="5" id="KW-0472">Membrane</keyword>
<dbReference type="PANTHER" id="PTHR35892">
    <property type="entry name" value="OUTER MEMBRANE PROTEIN PAGN-RELATED"/>
    <property type="match status" value="1"/>
</dbReference>
<evidence type="ECO:0000256" key="1">
    <source>
        <dbReference type="ARBA" id="ARBA00004141"/>
    </source>
</evidence>
<dbReference type="InterPro" id="IPR011250">
    <property type="entry name" value="OMP/PagP_B-barrel"/>
</dbReference>
<reference evidence="6 9" key="3">
    <citation type="journal article" date="2017" name="Nat. Microbiol.">
        <title>Natural product diversity associated with the nematode symbionts Photorhabdus and Xenorhabdus.</title>
        <authorList>
            <person name="Tobias N.J."/>
            <person name="Wolff H."/>
            <person name="Djahanschiri B."/>
            <person name="Grundmann F."/>
            <person name="Kronenwerth M."/>
            <person name="Shi Y.M."/>
            <person name="Simonyi S."/>
            <person name="Grun P."/>
            <person name="Shapiro-Ilan D."/>
            <person name="Pidot S.J."/>
            <person name="Stinear T.P."/>
            <person name="Ebersberger I."/>
            <person name="Bode H.B."/>
        </authorList>
    </citation>
    <scope>NUCLEOTIDE SEQUENCE [LARGE SCALE GENOMIC DNA]</scope>
    <source>
        <strain evidence="6 9">DSM 17908</strain>
    </source>
</reference>
<sequence length="170" mass="18825">MTSLTANANGKHTISVGYAQSKFLSEEDKDIKAPKGANAKYRYEINEKLGIVSSLTRTSLKYTLTDHNDKYSHDFEHTSFMAGPSYRFNEYVSAYALLGAAYGKASGEFTEHHAYGYTQGRFEETATAAAYGAGVQFNPIPNVAIDVSYEYTKLDEAKLGTFVFGIGYRF</sequence>
<evidence type="ECO:0000256" key="4">
    <source>
        <dbReference type="ARBA" id="ARBA00022729"/>
    </source>
</evidence>
<dbReference type="Proteomes" id="UP000224607">
    <property type="component" value="Unassembled WGS sequence"/>
</dbReference>
<keyword evidence="4" id="KW-0732">Signal</keyword>
<dbReference type="Proteomes" id="UP000198919">
    <property type="component" value="Unassembled WGS sequence"/>
</dbReference>
<keyword evidence="2" id="KW-1134">Transmembrane beta strand</keyword>
<evidence type="ECO:0000256" key="3">
    <source>
        <dbReference type="ARBA" id="ARBA00022692"/>
    </source>
</evidence>
<dbReference type="PROSITE" id="PS00695">
    <property type="entry name" value="ENT_VIR_OMP_2"/>
    <property type="match status" value="1"/>
</dbReference>
<dbReference type="EMBL" id="NITY01000023">
    <property type="protein sequence ID" value="PHM37063.1"/>
    <property type="molecule type" value="Genomic_DNA"/>
</dbReference>
<dbReference type="AlphaFoldDB" id="A0A1I3TL65"/>
<dbReference type="STRING" id="351675.SAMN05421680_11471"/>
<dbReference type="InterPro" id="IPR000758">
    <property type="entry name" value="Enterovir_OMP"/>
</dbReference>
<evidence type="ECO:0000313" key="6">
    <source>
        <dbReference type="EMBL" id="PHM37063.1"/>
    </source>
</evidence>
<evidence type="ECO:0000313" key="9">
    <source>
        <dbReference type="Proteomes" id="UP000224607"/>
    </source>
</evidence>
<dbReference type="InterPro" id="IPR051723">
    <property type="entry name" value="Bact_OM_Invasion-Related"/>
</dbReference>
<proteinExistence type="predicted"/>
<dbReference type="GO" id="GO:0016020">
    <property type="term" value="C:membrane"/>
    <property type="evidence" value="ECO:0007669"/>
    <property type="project" value="UniProtKB-SubCell"/>
</dbReference>
<reference evidence="7" key="2">
    <citation type="submission" date="2016-10" db="EMBL/GenBank/DDBJ databases">
        <authorList>
            <person name="de Groot N.N."/>
        </authorList>
    </citation>
    <scope>NUCLEOTIDE SEQUENCE [LARGE SCALE GENOMIC DNA]</scope>
    <source>
        <strain evidence="7">DSM 17908</strain>
    </source>
</reference>
<name>A0A1I3TL65_9GAMM</name>
<comment type="subcellular location">
    <subcellularLocation>
        <location evidence="1">Membrane</location>
        <topology evidence="1">Multi-pass membrane protein</topology>
    </subcellularLocation>
</comment>
<organism evidence="7 8">
    <name type="scientific">Xenorhabdus mauleonii</name>
    <dbReference type="NCBI Taxonomy" id="351675"/>
    <lineage>
        <taxon>Bacteria</taxon>
        <taxon>Pseudomonadati</taxon>
        <taxon>Pseudomonadota</taxon>
        <taxon>Gammaproteobacteria</taxon>
        <taxon>Enterobacterales</taxon>
        <taxon>Morganellaceae</taxon>
        <taxon>Xenorhabdus</taxon>
    </lineage>
</organism>
<dbReference type="SUPFAM" id="SSF56925">
    <property type="entry name" value="OMPA-like"/>
    <property type="match status" value="1"/>
</dbReference>
<evidence type="ECO:0000313" key="7">
    <source>
        <dbReference type="EMBL" id="SFJ71360.1"/>
    </source>
</evidence>
<evidence type="ECO:0000313" key="8">
    <source>
        <dbReference type="Proteomes" id="UP000198919"/>
    </source>
</evidence>
<gene>
    <name evidence="7" type="ORF">SAMN05421680_11471</name>
    <name evidence="6" type="ORF">Xmau_03987</name>
</gene>
<evidence type="ECO:0000256" key="2">
    <source>
        <dbReference type="ARBA" id="ARBA00022452"/>
    </source>
</evidence>
<dbReference type="PRINTS" id="PR00316">
    <property type="entry name" value="ENTEROVIROMP"/>
</dbReference>
<evidence type="ECO:0000256" key="5">
    <source>
        <dbReference type="ARBA" id="ARBA00023136"/>
    </source>
</evidence>
<dbReference type="OrthoDB" id="5873117at2"/>
<keyword evidence="9" id="KW-1185">Reference proteome</keyword>
<keyword evidence="3" id="KW-0812">Transmembrane</keyword>
<dbReference type="GO" id="GO:0044384">
    <property type="term" value="C:host outer membrane"/>
    <property type="evidence" value="ECO:0007669"/>
    <property type="project" value="InterPro"/>
</dbReference>
<dbReference type="EMBL" id="FORG01000014">
    <property type="protein sequence ID" value="SFJ71360.1"/>
    <property type="molecule type" value="Genomic_DNA"/>
</dbReference>
<reference evidence="8" key="1">
    <citation type="submission" date="2016-10" db="EMBL/GenBank/DDBJ databases">
        <authorList>
            <person name="Varghese N."/>
            <person name="Submissions S."/>
        </authorList>
    </citation>
    <scope>NUCLEOTIDE SEQUENCE [LARGE SCALE GENOMIC DNA]</scope>
    <source>
        <strain evidence="8">DSM 17908</strain>
    </source>
</reference>